<evidence type="ECO:0000256" key="1">
    <source>
        <dbReference type="SAM" id="Phobius"/>
    </source>
</evidence>
<evidence type="ECO:0000313" key="2">
    <source>
        <dbReference type="EMBL" id="GAU89342.1"/>
    </source>
</evidence>
<evidence type="ECO:0000313" key="3">
    <source>
        <dbReference type="Proteomes" id="UP000186922"/>
    </source>
</evidence>
<dbReference type="Proteomes" id="UP000186922">
    <property type="component" value="Unassembled WGS sequence"/>
</dbReference>
<organism evidence="2 3">
    <name type="scientific">Ramazzottius varieornatus</name>
    <name type="common">Water bear</name>
    <name type="synonym">Tardigrade</name>
    <dbReference type="NCBI Taxonomy" id="947166"/>
    <lineage>
        <taxon>Eukaryota</taxon>
        <taxon>Metazoa</taxon>
        <taxon>Ecdysozoa</taxon>
        <taxon>Tardigrada</taxon>
        <taxon>Eutardigrada</taxon>
        <taxon>Parachela</taxon>
        <taxon>Hypsibioidea</taxon>
        <taxon>Ramazzottiidae</taxon>
        <taxon>Ramazzottius</taxon>
    </lineage>
</organism>
<reference evidence="2 3" key="1">
    <citation type="journal article" date="2016" name="Nat. Commun.">
        <title>Extremotolerant tardigrade genome and improved radiotolerance of human cultured cells by tardigrade-unique protein.</title>
        <authorList>
            <person name="Hashimoto T."/>
            <person name="Horikawa D.D."/>
            <person name="Saito Y."/>
            <person name="Kuwahara H."/>
            <person name="Kozuka-Hata H."/>
            <person name="Shin-I T."/>
            <person name="Minakuchi Y."/>
            <person name="Ohishi K."/>
            <person name="Motoyama A."/>
            <person name="Aizu T."/>
            <person name="Enomoto A."/>
            <person name="Kondo K."/>
            <person name="Tanaka S."/>
            <person name="Hara Y."/>
            <person name="Koshikawa S."/>
            <person name="Sagara H."/>
            <person name="Miura T."/>
            <person name="Yokobori S."/>
            <person name="Miyagawa K."/>
            <person name="Suzuki Y."/>
            <person name="Kubo T."/>
            <person name="Oyama M."/>
            <person name="Kohara Y."/>
            <person name="Fujiyama A."/>
            <person name="Arakawa K."/>
            <person name="Katayama T."/>
            <person name="Toyoda A."/>
            <person name="Kunieda T."/>
        </authorList>
    </citation>
    <scope>NUCLEOTIDE SEQUENCE [LARGE SCALE GENOMIC DNA]</scope>
    <source>
        <strain evidence="2 3">YOKOZUNA-1</strain>
    </source>
</reference>
<keyword evidence="1" id="KW-0472">Membrane</keyword>
<accession>A0A1D1UNX0</accession>
<keyword evidence="3" id="KW-1185">Reference proteome</keyword>
<gene>
    <name evidence="2" type="primary">RvY_01900-1</name>
    <name evidence="2" type="synonym">RvY_01900.1</name>
    <name evidence="2" type="ORF">RvY_01900</name>
</gene>
<sequence>MPTIATNTTNLQITPKRIAPEFGTQMKIFLDRLFSPTSIRPKTAFNRMITAREFAQHLELVDTFIRNGSFPSVQDVFEGLMDSTMQRSTDEACSKYRVQMDRTVVMSQDGFSPDSFERVHHAFSDQAKDSVRANPVLRSSPTFLERAITKVASCTEVAKKDYQVKFILQREATEQRKKSETFQEEIRFRKMELERAQETINQQSTMMAVDSSWTESIMKPVKFVIFAVLGFAALAVLYAAVQFLGKRCFSM</sequence>
<feature type="transmembrane region" description="Helical" evidence="1">
    <location>
        <begin position="223"/>
        <end position="245"/>
    </location>
</feature>
<name>A0A1D1UNX0_RAMVA</name>
<keyword evidence="1" id="KW-1133">Transmembrane helix</keyword>
<protein>
    <submittedName>
        <fullName evidence="2">Uncharacterized protein</fullName>
    </submittedName>
</protein>
<keyword evidence="1" id="KW-0812">Transmembrane</keyword>
<dbReference type="AlphaFoldDB" id="A0A1D1UNX0"/>
<proteinExistence type="predicted"/>
<dbReference type="EMBL" id="BDGG01000001">
    <property type="protein sequence ID" value="GAU89342.1"/>
    <property type="molecule type" value="Genomic_DNA"/>
</dbReference>
<comment type="caution">
    <text evidence="2">The sequence shown here is derived from an EMBL/GenBank/DDBJ whole genome shotgun (WGS) entry which is preliminary data.</text>
</comment>